<dbReference type="FunFam" id="1.10.8.270:FF:000001">
    <property type="entry name" value="TBC1 domain family member 1"/>
    <property type="match status" value="1"/>
</dbReference>
<evidence type="ECO:0000256" key="1">
    <source>
        <dbReference type="ARBA" id="ARBA00022468"/>
    </source>
</evidence>
<feature type="compositionally biased region" description="Low complexity" evidence="3">
    <location>
        <begin position="104"/>
        <end position="120"/>
    </location>
</feature>
<dbReference type="SUPFAM" id="SSF50729">
    <property type="entry name" value="PH domain-like"/>
    <property type="match status" value="1"/>
</dbReference>
<dbReference type="AlphaFoldDB" id="A0ABD2IFU3"/>
<dbReference type="FunFam" id="1.10.472.80:FF:000007">
    <property type="entry name" value="Rab GTPase-activating protein 1 isoform X1"/>
    <property type="match status" value="1"/>
</dbReference>
<feature type="compositionally biased region" description="Low complexity" evidence="3">
    <location>
        <begin position="1211"/>
        <end position="1222"/>
    </location>
</feature>
<dbReference type="Pfam" id="PF00566">
    <property type="entry name" value="RabGAP-TBC"/>
    <property type="match status" value="1"/>
</dbReference>
<dbReference type="InterPro" id="IPR000195">
    <property type="entry name" value="Rab-GAP-TBC_dom"/>
</dbReference>
<comment type="caution">
    <text evidence="6">The sequence shown here is derived from an EMBL/GenBank/DDBJ whole genome shotgun (WGS) entry which is preliminary data.</text>
</comment>
<evidence type="ECO:0000256" key="3">
    <source>
        <dbReference type="SAM" id="MobiDB-lite"/>
    </source>
</evidence>
<feature type="compositionally biased region" description="Polar residues" evidence="3">
    <location>
        <begin position="121"/>
        <end position="138"/>
    </location>
</feature>
<feature type="compositionally biased region" description="Basic and acidic residues" evidence="3">
    <location>
        <begin position="553"/>
        <end position="564"/>
    </location>
</feature>
<dbReference type="InterPro" id="IPR011993">
    <property type="entry name" value="PH-like_dom_sf"/>
</dbReference>
<dbReference type="Gene3D" id="1.10.8.270">
    <property type="entry name" value="putative rabgap domain of human tbc1 domain family member 14 like domains"/>
    <property type="match status" value="1"/>
</dbReference>
<gene>
    <name evidence="6" type="ORF">niasHT_039894</name>
</gene>
<organism evidence="6 7">
    <name type="scientific">Heterodera trifolii</name>
    <dbReference type="NCBI Taxonomy" id="157864"/>
    <lineage>
        <taxon>Eukaryota</taxon>
        <taxon>Metazoa</taxon>
        <taxon>Ecdysozoa</taxon>
        <taxon>Nematoda</taxon>
        <taxon>Chromadorea</taxon>
        <taxon>Rhabditida</taxon>
        <taxon>Tylenchina</taxon>
        <taxon>Tylenchomorpha</taxon>
        <taxon>Tylenchoidea</taxon>
        <taxon>Heteroderidae</taxon>
        <taxon>Heteroderinae</taxon>
        <taxon>Heterodera</taxon>
    </lineage>
</organism>
<feature type="coiled-coil region" evidence="2">
    <location>
        <begin position="901"/>
        <end position="1006"/>
    </location>
</feature>
<evidence type="ECO:0000259" key="5">
    <source>
        <dbReference type="PROSITE" id="PS50086"/>
    </source>
</evidence>
<sequence>MTFRQHSLLCRSSTSSSSSGSDDLSSSCSQFSSTDDGGKHMITLMEIQQKYASNNFSCPMPITPQPAAEQQHQRRRDSSPIRSAISGTFLADHSRRSLNSMLKSISSNSRNRSGSASNASTPTLTISKRNEQLSNDGTTARPLNLTNCNKNCEAAESIIERLSYLGCSKMGDPTSESEMLGIVAAMNAEKAHDAVSVTLVIPHGPTGIVRLLETGKECPADICSFPIQRIRFCARGKPETSESSCFALSFTQLAGKNATLHQCHVFRCVFPEETARALFCFAQAFNRRQQQQSIGGAASSKSPSPSTPAVQFQLPPSTEQCGTSEELFEFETLIEIKERDARKGQEHGFSVCPMERNCFKMRRDREKRVVIMLRQTAGPRHLRVKKCFGLLLAAGRNMRQSDMHLLELKSAGEGQQNPFVFIAEAHWNPSDHNFEVLNTETPRDTRVFMTIAIDVILDTLSESIRFNVECKARIFQQFERFWSTQHRALSERYTLLIQKMHMDEQASTSSADSGIFVQQNQQQNFASGMPSLTAPGGDKNACKVIRFESATERERLMDREKSPSSREMPTQLIHPADDDESDSDEPLLSGSGEVSRECSEDRLAAWRQLVDQWKMEPDKRPPGLNALIYDGCPDVLRGEVWPLLARVDSDSSDLVQTYQMLLEKECPQDAVILRDIHRTFPAHEYYKESNEVGQKSLYRISKAYSLYDEEVGYCQGLSFLAASLLLHMPEERAFCVLVRIMFDYGLRELFKTGFDALHLRFHQLQRLVEDYVHDLFSHFYQMGIETHMYASQWFLTLFTAKFPLQMVFFIVDLFLTEGINTIFHISLALLQDSKKELLQSDFEGVLKFFRVNLPRKYRTESSAKELIHAAVMLKISHKRLAKYEKEWHEMKRREIESQDPLERLERENCRLKEQIMRLERENDDLAHELVTSKIELRHKLDTTEDQLESAMSQMVKKNRECEEVAERERQLREQSEQVKQRCRHEVGRLEEELRRAQGVNQEYKRICTELGRTVDDQKRKLNEQQKAVKIRTASCERCTDALRELWPSPPSPPPVIDGSSSTSAAASALAAATNGDHRHESAAPSPSPSGGGRPGSSGSGGGGGESGGTNSPTHNGSRATALHVMELVERLEEREQHIRQVELELAQTKLALVESQCQNQDLTHQMSTSMHQLQNNGVDNSATDTKPAWLKKTLSSIKEAQSALSSHHRSISNASMTSSSTTADQQTK</sequence>
<feature type="compositionally biased region" description="Low complexity" evidence="3">
    <location>
        <begin position="1059"/>
        <end position="1073"/>
    </location>
</feature>
<keyword evidence="7" id="KW-1185">Reference proteome</keyword>
<proteinExistence type="predicted"/>
<dbReference type="SMART" id="SM00164">
    <property type="entry name" value="TBC"/>
    <property type="match status" value="1"/>
</dbReference>
<dbReference type="Gene3D" id="2.30.29.30">
    <property type="entry name" value="Pleckstrin-homology domain (PH domain)/Phosphotyrosine-binding domain (PTB)"/>
    <property type="match status" value="1"/>
</dbReference>
<feature type="region of interest" description="Disordered" evidence="3">
    <location>
        <begin position="1"/>
        <end position="32"/>
    </location>
</feature>
<name>A0ABD2IFU3_9BILA</name>
<feature type="region of interest" description="Disordered" evidence="3">
    <location>
        <begin position="1043"/>
        <end position="1117"/>
    </location>
</feature>
<feature type="region of interest" description="Disordered" evidence="3">
    <location>
        <begin position="104"/>
        <end position="140"/>
    </location>
</feature>
<dbReference type="Gene3D" id="1.10.472.80">
    <property type="entry name" value="Ypt/Rab-GAP domain of gyp1p, domain 3"/>
    <property type="match status" value="1"/>
</dbReference>
<feature type="domain" description="Rab-GAP TBC" evidence="5">
    <location>
        <begin position="631"/>
        <end position="818"/>
    </location>
</feature>
<dbReference type="GO" id="GO:0005096">
    <property type="term" value="F:GTPase activator activity"/>
    <property type="evidence" value="ECO:0007669"/>
    <property type="project" value="UniProtKB-KW"/>
</dbReference>
<feature type="region of interest" description="Disordered" evidence="3">
    <location>
        <begin position="55"/>
        <end position="82"/>
    </location>
</feature>
<dbReference type="InterPro" id="IPR035969">
    <property type="entry name" value="Rab-GAP_TBC_sf"/>
</dbReference>
<dbReference type="PANTHER" id="PTHR47219:SF9">
    <property type="entry name" value="GTPASE ACTIVATING PROTEIN AND CENTROSOME-ASSOCIATED, ISOFORM B"/>
    <property type="match status" value="1"/>
</dbReference>
<dbReference type="InterPro" id="IPR022164">
    <property type="entry name" value="Kinesin-like"/>
</dbReference>
<feature type="region of interest" description="Disordered" evidence="3">
    <location>
        <begin position="292"/>
        <end position="319"/>
    </location>
</feature>
<keyword evidence="1" id="KW-0343">GTPase activation</keyword>
<feature type="compositionally biased region" description="Low complexity" evidence="3">
    <location>
        <begin position="292"/>
        <end position="309"/>
    </location>
</feature>
<evidence type="ECO:0000313" key="6">
    <source>
        <dbReference type="EMBL" id="KAL3076405.1"/>
    </source>
</evidence>
<dbReference type="InterPro" id="IPR050302">
    <property type="entry name" value="Rab_GAP_TBC_domain"/>
</dbReference>
<dbReference type="PROSITE" id="PS50086">
    <property type="entry name" value="TBC_RABGAP"/>
    <property type="match status" value="1"/>
</dbReference>
<dbReference type="EMBL" id="JBICBT010001253">
    <property type="protein sequence ID" value="KAL3076405.1"/>
    <property type="molecule type" value="Genomic_DNA"/>
</dbReference>
<keyword evidence="2" id="KW-0175">Coiled coil</keyword>
<protein>
    <submittedName>
        <fullName evidence="6">Uncharacterized protein</fullName>
    </submittedName>
</protein>
<dbReference type="InterPro" id="IPR006020">
    <property type="entry name" value="PTB/PI_dom"/>
</dbReference>
<feature type="region of interest" description="Disordered" evidence="3">
    <location>
        <begin position="1200"/>
        <end position="1228"/>
    </location>
</feature>
<dbReference type="Gene3D" id="1.10.10.750">
    <property type="entry name" value="Ypt/Rab-GAP domain of gyp1p, domain 1"/>
    <property type="match status" value="1"/>
</dbReference>
<reference evidence="6 7" key="1">
    <citation type="submission" date="2024-10" db="EMBL/GenBank/DDBJ databases">
        <authorList>
            <person name="Kim D."/>
        </authorList>
    </citation>
    <scope>NUCLEOTIDE SEQUENCE [LARGE SCALE GENOMIC DNA]</scope>
    <source>
        <strain evidence="6">BH-2024</strain>
    </source>
</reference>
<evidence type="ECO:0000259" key="4">
    <source>
        <dbReference type="PROSITE" id="PS01179"/>
    </source>
</evidence>
<dbReference type="Proteomes" id="UP001620626">
    <property type="component" value="Unassembled WGS sequence"/>
</dbReference>
<feature type="region of interest" description="Disordered" evidence="3">
    <location>
        <begin position="553"/>
        <end position="596"/>
    </location>
</feature>
<feature type="coiled-coil region" evidence="2">
    <location>
        <begin position="1124"/>
        <end position="1151"/>
    </location>
</feature>
<feature type="compositionally biased region" description="Low complexity" evidence="3">
    <location>
        <begin position="7"/>
        <end position="32"/>
    </location>
</feature>
<feature type="compositionally biased region" description="Gly residues" evidence="3">
    <location>
        <begin position="1089"/>
        <end position="1107"/>
    </location>
</feature>
<evidence type="ECO:0000313" key="7">
    <source>
        <dbReference type="Proteomes" id="UP001620626"/>
    </source>
</evidence>
<dbReference type="SUPFAM" id="SSF47923">
    <property type="entry name" value="Ypt/Rab-GAP domain of gyp1p"/>
    <property type="match status" value="2"/>
</dbReference>
<dbReference type="PROSITE" id="PS01179">
    <property type="entry name" value="PID"/>
    <property type="match status" value="1"/>
</dbReference>
<accession>A0ABD2IFU3</accession>
<feature type="domain" description="PID" evidence="4">
    <location>
        <begin position="226"/>
        <end position="278"/>
    </location>
</feature>
<dbReference type="Pfam" id="PF12473">
    <property type="entry name" value="DUF3694"/>
    <property type="match status" value="1"/>
</dbReference>
<dbReference type="PANTHER" id="PTHR47219">
    <property type="entry name" value="RAB GTPASE-ACTIVATING PROTEIN 1-LIKE"/>
    <property type="match status" value="1"/>
</dbReference>
<evidence type="ECO:0000256" key="2">
    <source>
        <dbReference type="SAM" id="Coils"/>
    </source>
</evidence>
<dbReference type="SMART" id="SM00462">
    <property type="entry name" value="PTB"/>
    <property type="match status" value="1"/>
</dbReference>